<accession>A0A6M1T267</accession>
<comment type="caution">
    <text evidence="1">The sequence shown here is derived from an EMBL/GenBank/DDBJ whole genome shotgun (WGS) entry which is preliminary data.</text>
</comment>
<dbReference type="PROSITE" id="PS51257">
    <property type="entry name" value="PROKAR_LIPOPROTEIN"/>
    <property type="match status" value="1"/>
</dbReference>
<dbReference type="Proteomes" id="UP000479132">
    <property type="component" value="Unassembled WGS sequence"/>
</dbReference>
<name>A0A6M1T267_9BACT</name>
<proteinExistence type="predicted"/>
<organism evidence="1 2">
    <name type="scientific">Fodinibius halophilus</name>
    <dbReference type="NCBI Taxonomy" id="1736908"/>
    <lineage>
        <taxon>Bacteria</taxon>
        <taxon>Pseudomonadati</taxon>
        <taxon>Balneolota</taxon>
        <taxon>Balneolia</taxon>
        <taxon>Balneolales</taxon>
        <taxon>Balneolaceae</taxon>
        <taxon>Fodinibius</taxon>
    </lineage>
</organism>
<evidence type="ECO:0000313" key="1">
    <source>
        <dbReference type="EMBL" id="NGP88089.1"/>
    </source>
</evidence>
<dbReference type="AlphaFoldDB" id="A0A6M1T267"/>
<gene>
    <name evidence="1" type="ORF">G3569_06965</name>
</gene>
<evidence type="ECO:0008006" key="3">
    <source>
        <dbReference type="Google" id="ProtNLM"/>
    </source>
</evidence>
<dbReference type="RefSeq" id="WP_165267466.1">
    <property type="nucleotide sequence ID" value="NZ_JAALLS010000007.1"/>
</dbReference>
<protein>
    <recommendedName>
        <fullName evidence="3">TIGR03067 domain-containing protein</fullName>
    </recommendedName>
</protein>
<reference evidence="1 2" key="1">
    <citation type="submission" date="2020-02" db="EMBL/GenBank/DDBJ databases">
        <title>Aliifodinibius halophilus 2W32, complete genome.</title>
        <authorList>
            <person name="Li Y."/>
            <person name="Wu S."/>
        </authorList>
    </citation>
    <scope>NUCLEOTIDE SEQUENCE [LARGE SCALE GENOMIC DNA]</scope>
    <source>
        <strain evidence="1 2">2W32</strain>
    </source>
</reference>
<evidence type="ECO:0000313" key="2">
    <source>
        <dbReference type="Proteomes" id="UP000479132"/>
    </source>
</evidence>
<keyword evidence="2" id="KW-1185">Reference proteome</keyword>
<dbReference type="EMBL" id="JAALLS010000007">
    <property type="protein sequence ID" value="NGP88089.1"/>
    <property type="molecule type" value="Genomic_DNA"/>
</dbReference>
<sequence>MKYLILLLVCVAVSCQSNDQRLEEGRWIGSLSPMSHPDMENPVAYAVSYNENDELEIILIGPSGDPIQTRKPELKADTLTFSFKEPEEQVFLNCKLVREQSAFSGKCTDMEGKWAQFTMNPPQ</sequence>